<feature type="domain" description="Neurotransmitter-gated ion-channel ligand-binding" evidence="7">
    <location>
        <begin position="153"/>
        <end position="223"/>
    </location>
</feature>
<dbReference type="GO" id="GO:0016020">
    <property type="term" value="C:membrane"/>
    <property type="evidence" value="ECO:0007669"/>
    <property type="project" value="UniProtKB-SubCell"/>
</dbReference>
<evidence type="ECO:0000256" key="3">
    <source>
        <dbReference type="ARBA" id="ARBA00022989"/>
    </source>
</evidence>
<name>A0A2G9U865_TELCI</name>
<evidence type="ECO:0000256" key="4">
    <source>
        <dbReference type="ARBA" id="ARBA00023136"/>
    </source>
</evidence>
<dbReference type="FunFam" id="2.70.170.10:FF:000028">
    <property type="entry name" value="AcetylCholine Receptor"/>
    <property type="match status" value="1"/>
</dbReference>
<feature type="transmembrane region" description="Helical" evidence="5">
    <location>
        <begin position="259"/>
        <end position="277"/>
    </location>
</feature>
<dbReference type="Proteomes" id="UP000230423">
    <property type="component" value="Unassembled WGS sequence"/>
</dbReference>
<dbReference type="Gene3D" id="1.20.58.390">
    <property type="entry name" value="Neurotransmitter-gated ion-channel transmembrane domain"/>
    <property type="match status" value="1"/>
</dbReference>
<dbReference type="InterPro" id="IPR006202">
    <property type="entry name" value="Neur_chan_lig-bd"/>
</dbReference>
<feature type="chain" id="PRO_5013762423" evidence="6">
    <location>
        <begin position="17"/>
        <end position="466"/>
    </location>
</feature>
<feature type="signal peptide" evidence="6">
    <location>
        <begin position="1"/>
        <end position="16"/>
    </location>
</feature>
<evidence type="ECO:0000256" key="6">
    <source>
        <dbReference type="SAM" id="SignalP"/>
    </source>
</evidence>
<evidence type="ECO:0000313" key="10">
    <source>
        <dbReference type="Proteomes" id="UP000230423"/>
    </source>
</evidence>
<comment type="subcellular location">
    <subcellularLocation>
        <location evidence="1">Membrane</location>
        <topology evidence="1">Multi-pass membrane protein</topology>
    </subcellularLocation>
</comment>
<evidence type="ECO:0000313" key="9">
    <source>
        <dbReference type="EMBL" id="PIO66469.1"/>
    </source>
</evidence>
<dbReference type="PANTHER" id="PTHR18945">
    <property type="entry name" value="NEUROTRANSMITTER GATED ION CHANNEL"/>
    <property type="match status" value="1"/>
</dbReference>
<feature type="transmembrane region" description="Helical" evidence="5">
    <location>
        <begin position="224"/>
        <end position="247"/>
    </location>
</feature>
<feature type="transmembrane region" description="Helical" evidence="5">
    <location>
        <begin position="289"/>
        <end position="314"/>
    </location>
</feature>
<dbReference type="EMBL" id="KZ348246">
    <property type="protein sequence ID" value="PIO66469.1"/>
    <property type="molecule type" value="Genomic_DNA"/>
</dbReference>
<keyword evidence="4 5" id="KW-0472">Membrane</keyword>
<dbReference type="Pfam" id="PF02931">
    <property type="entry name" value="Neur_chan_LBD"/>
    <property type="match status" value="2"/>
</dbReference>
<keyword evidence="6" id="KW-0732">Signal</keyword>
<keyword evidence="3 5" id="KW-1133">Transmembrane helix</keyword>
<organism evidence="9 10">
    <name type="scientific">Teladorsagia circumcincta</name>
    <name type="common">Brown stomach worm</name>
    <name type="synonym">Ostertagia circumcincta</name>
    <dbReference type="NCBI Taxonomy" id="45464"/>
    <lineage>
        <taxon>Eukaryota</taxon>
        <taxon>Metazoa</taxon>
        <taxon>Ecdysozoa</taxon>
        <taxon>Nematoda</taxon>
        <taxon>Chromadorea</taxon>
        <taxon>Rhabditida</taxon>
        <taxon>Rhabditina</taxon>
        <taxon>Rhabditomorpha</taxon>
        <taxon>Strongyloidea</taxon>
        <taxon>Trichostrongylidae</taxon>
        <taxon>Teladorsagia</taxon>
    </lineage>
</organism>
<evidence type="ECO:0000259" key="7">
    <source>
        <dbReference type="Pfam" id="PF02931"/>
    </source>
</evidence>
<dbReference type="AlphaFoldDB" id="A0A2G9U865"/>
<dbReference type="CDD" id="cd19051">
    <property type="entry name" value="LGIC_TM_cation"/>
    <property type="match status" value="1"/>
</dbReference>
<dbReference type="InterPro" id="IPR006029">
    <property type="entry name" value="Neurotrans-gated_channel_TM"/>
</dbReference>
<keyword evidence="2 5" id="KW-0812">Transmembrane</keyword>
<evidence type="ECO:0000256" key="5">
    <source>
        <dbReference type="SAM" id="Phobius"/>
    </source>
</evidence>
<feature type="domain" description="Neurotransmitter-gated ion-channel transmembrane" evidence="8">
    <location>
        <begin position="230"/>
        <end position="360"/>
    </location>
</feature>
<dbReference type="PRINTS" id="PR00252">
    <property type="entry name" value="NRIONCHANNEL"/>
</dbReference>
<dbReference type="SUPFAM" id="SSF90112">
    <property type="entry name" value="Neurotransmitter-gated ion-channel transmembrane pore"/>
    <property type="match status" value="1"/>
</dbReference>
<sequence>MYALTLTIAALSAAMAESTPTQIKLVHDLLDKYDKKAKPMWDNTKPINVSFTVSLYQILELNEPQQFVLLNAWIIERWYDEFLYWSPTEYQNISELRLPYDSIWLPDTTLYNSHYVDWSVNCRWMGRMAQPKIDPLNALSCFPSPTHTRFRSFNCTMIFSSWTYDQTGIDYFPASDEISIANYLENEGWELMTTKVSRHEVKYSCCPNAYTLLHLTLYLRRKPLFYLVNLIIPTSIITLIAIVGFFTTSSASGMREEKVSLGITTLLSMSILMLMVSDQMPTTSTFIPLIGWFILAMIIVISLGTVVSSIIIAVQKRGSLGERLSKRTLKIAKMIAYFTCTALPSHIEKEQMMEAFDAATPTVDTPAKPLKSAMDASKKWMSLRRPKNGVAVVSDKSTDALIHMSNSGGENAPMAGMTPVAPLPPPTATLDDELSLRSDFSAMPPSARLLKTKSSTRCNVFKDLTS</sequence>
<dbReference type="OrthoDB" id="410315at2759"/>
<dbReference type="InterPro" id="IPR036734">
    <property type="entry name" value="Neur_chan_lig-bd_sf"/>
</dbReference>
<feature type="non-terminal residue" evidence="9">
    <location>
        <position position="466"/>
    </location>
</feature>
<accession>A0A2G9U865</accession>
<feature type="domain" description="Neurotransmitter-gated ion-channel ligand-binding" evidence="7">
    <location>
        <begin position="24"/>
        <end position="115"/>
    </location>
</feature>
<evidence type="ECO:0000256" key="1">
    <source>
        <dbReference type="ARBA" id="ARBA00004141"/>
    </source>
</evidence>
<evidence type="ECO:0000256" key="2">
    <source>
        <dbReference type="ARBA" id="ARBA00022692"/>
    </source>
</evidence>
<reference evidence="9 10" key="1">
    <citation type="submission" date="2015-09" db="EMBL/GenBank/DDBJ databases">
        <title>Draft genome of the parasitic nematode Teladorsagia circumcincta isolate WARC Sus (inbred).</title>
        <authorList>
            <person name="Mitreva M."/>
        </authorList>
    </citation>
    <scope>NUCLEOTIDE SEQUENCE [LARGE SCALE GENOMIC DNA]</scope>
    <source>
        <strain evidence="9 10">S</strain>
    </source>
</reference>
<protein>
    <submittedName>
        <fullName evidence="9">Neurotransmitter-gated ion-channel ligand binding domain protein</fullName>
    </submittedName>
</protein>
<dbReference type="FunFam" id="1.20.58.390:FF:000049">
    <property type="entry name" value="AcetylCholine Receptor"/>
    <property type="match status" value="1"/>
</dbReference>
<dbReference type="InterPro" id="IPR006201">
    <property type="entry name" value="Neur_channel"/>
</dbReference>
<dbReference type="GO" id="GO:0004888">
    <property type="term" value="F:transmembrane signaling receptor activity"/>
    <property type="evidence" value="ECO:0007669"/>
    <property type="project" value="InterPro"/>
</dbReference>
<proteinExistence type="predicted"/>
<dbReference type="SUPFAM" id="SSF63712">
    <property type="entry name" value="Nicotinic receptor ligand binding domain-like"/>
    <property type="match status" value="1"/>
</dbReference>
<dbReference type="Gene3D" id="2.70.170.10">
    <property type="entry name" value="Neurotransmitter-gated ion-channel ligand-binding domain"/>
    <property type="match status" value="1"/>
</dbReference>
<dbReference type="InterPro" id="IPR038050">
    <property type="entry name" value="Neuro_actylchol_rec"/>
</dbReference>
<gene>
    <name evidence="9" type="ORF">TELCIR_11817</name>
</gene>
<evidence type="ECO:0000259" key="8">
    <source>
        <dbReference type="Pfam" id="PF02932"/>
    </source>
</evidence>
<dbReference type="Pfam" id="PF02932">
    <property type="entry name" value="Neur_chan_memb"/>
    <property type="match status" value="1"/>
</dbReference>
<dbReference type="InterPro" id="IPR036719">
    <property type="entry name" value="Neuro-gated_channel_TM_sf"/>
</dbReference>
<dbReference type="GO" id="GO:0005230">
    <property type="term" value="F:extracellular ligand-gated monoatomic ion channel activity"/>
    <property type="evidence" value="ECO:0007669"/>
    <property type="project" value="InterPro"/>
</dbReference>
<keyword evidence="10" id="KW-1185">Reference proteome</keyword>